<evidence type="ECO:0000313" key="1">
    <source>
        <dbReference type="EMBL" id="MBO8435066.1"/>
    </source>
</evidence>
<accession>A0A9D9H3G3</accession>
<organism evidence="1 2">
    <name type="scientific">Candidatus Fimicola merdigallinarum</name>
    <dbReference type="NCBI Taxonomy" id="2840819"/>
    <lineage>
        <taxon>Bacteria</taxon>
        <taxon>Bacillati</taxon>
        <taxon>Bacillota</taxon>
        <taxon>Clostridia</taxon>
        <taxon>Lachnospirales</taxon>
        <taxon>Lachnospiraceae</taxon>
        <taxon>Lachnospiraceae incertae sedis</taxon>
        <taxon>Candidatus Fimicola</taxon>
    </lineage>
</organism>
<sequence>MILNLLNICTKKKELIRDSIEEAKNFYMDRVFKIKNSFYMNFFEFSIESTEVDIYEYFVEAECENNFFYDNIFLMDRERGRRFFKVMAIHNAIRVLKKNGDIIDKKHMEKYLFYTFMFNSAEKKVYELLYKCINEYEGEFQRLFSITIAKYVFQRDKLSPFALAFIENFCYNSFNEFYNSFTKYISMNRRLERAVE</sequence>
<comment type="caution">
    <text evidence="1">The sequence shown here is derived from an EMBL/GenBank/DDBJ whole genome shotgun (WGS) entry which is preliminary data.</text>
</comment>
<dbReference type="EMBL" id="JADIMX010000130">
    <property type="protein sequence ID" value="MBO8435066.1"/>
    <property type="molecule type" value="Genomic_DNA"/>
</dbReference>
<dbReference type="Proteomes" id="UP000823611">
    <property type="component" value="Unassembled WGS sequence"/>
</dbReference>
<proteinExistence type="predicted"/>
<gene>
    <name evidence="1" type="ORF">IAC55_07085</name>
</gene>
<evidence type="ECO:0000313" key="2">
    <source>
        <dbReference type="Proteomes" id="UP000823611"/>
    </source>
</evidence>
<name>A0A9D9H3G3_9FIRM</name>
<reference evidence="1" key="1">
    <citation type="submission" date="2020-10" db="EMBL/GenBank/DDBJ databases">
        <authorList>
            <person name="Gilroy R."/>
        </authorList>
    </citation>
    <scope>NUCLEOTIDE SEQUENCE</scope>
    <source>
        <strain evidence="1">F6-4510</strain>
    </source>
</reference>
<protein>
    <submittedName>
        <fullName evidence="1">Uncharacterized protein</fullName>
    </submittedName>
</protein>
<dbReference type="AlphaFoldDB" id="A0A9D9H3G3"/>
<reference evidence="1" key="2">
    <citation type="journal article" date="2021" name="PeerJ">
        <title>Extensive microbial diversity within the chicken gut microbiome revealed by metagenomics and culture.</title>
        <authorList>
            <person name="Gilroy R."/>
            <person name="Ravi A."/>
            <person name="Getino M."/>
            <person name="Pursley I."/>
            <person name="Horton D.L."/>
            <person name="Alikhan N.F."/>
            <person name="Baker D."/>
            <person name="Gharbi K."/>
            <person name="Hall N."/>
            <person name="Watson M."/>
            <person name="Adriaenssens E.M."/>
            <person name="Foster-Nyarko E."/>
            <person name="Jarju S."/>
            <person name="Secka A."/>
            <person name="Antonio M."/>
            <person name="Oren A."/>
            <person name="Chaudhuri R.R."/>
            <person name="La Ragione R."/>
            <person name="Hildebrand F."/>
            <person name="Pallen M.J."/>
        </authorList>
    </citation>
    <scope>NUCLEOTIDE SEQUENCE</scope>
    <source>
        <strain evidence="1">F6-4510</strain>
    </source>
</reference>